<dbReference type="Proteomes" id="UP000007148">
    <property type="component" value="Unassembled WGS sequence"/>
</dbReference>
<sequence length="196" mass="19801">MLAKYVASVFVGISLVGAKNYDVAVGENGANTFVPDHVSDAVVGDTVTFQFSSFHSAVESTLANPCVRKEGGFDSGQVTSGSFQITINSTEPTWVYCDVGNHCRVGMVFAVNPGNNLATFQAVAQGQAPPTSSGSGTTDTHGSVTGSHTGSHTGQASATSTGATTTSTPGAGFANVERIGAAWSAAGLLGLTAMLF</sequence>
<dbReference type="CDD" id="cd00920">
    <property type="entry name" value="Cupredoxin"/>
    <property type="match status" value="1"/>
</dbReference>
<feature type="compositionally biased region" description="Low complexity" evidence="1">
    <location>
        <begin position="131"/>
        <end position="169"/>
    </location>
</feature>
<dbReference type="InterPro" id="IPR052953">
    <property type="entry name" value="Ser-rich/MCO-related"/>
</dbReference>
<reference evidence="3 4" key="1">
    <citation type="journal article" date="2011" name="PLoS Pathog.">
        <title>Endophytic Life Strategies Decoded by Genome and Transcriptome Analyses of the Mutualistic Root Symbiont Piriformospora indica.</title>
        <authorList>
            <person name="Zuccaro A."/>
            <person name="Lahrmann U."/>
            <person name="Guldener U."/>
            <person name="Langen G."/>
            <person name="Pfiffi S."/>
            <person name="Biedenkopf D."/>
            <person name="Wong P."/>
            <person name="Samans B."/>
            <person name="Grimm C."/>
            <person name="Basiewicz M."/>
            <person name="Murat C."/>
            <person name="Martin F."/>
            <person name="Kogel K.H."/>
        </authorList>
    </citation>
    <scope>NUCLEOTIDE SEQUENCE [LARGE SCALE GENOMIC DNA]</scope>
    <source>
        <strain evidence="3 4">DSM 11827</strain>
    </source>
</reference>
<evidence type="ECO:0000313" key="4">
    <source>
        <dbReference type="Proteomes" id="UP000007148"/>
    </source>
</evidence>
<dbReference type="PANTHER" id="PTHR34883">
    <property type="entry name" value="SERINE-RICH PROTEIN, PUTATIVE-RELATED-RELATED"/>
    <property type="match status" value="1"/>
</dbReference>
<dbReference type="OrthoDB" id="1921208at2759"/>
<accession>G4TEN5</accession>
<comment type="caution">
    <text evidence="3">The sequence shown here is derived from an EMBL/GenBank/DDBJ whole genome shotgun (WGS) entry which is preliminary data.</text>
</comment>
<dbReference type="InParanoid" id="G4TEN5"/>
<dbReference type="OMA" id="FANGCTP"/>
<dbReference type="eggNOG" id="ENOG502SDM1">
    <property type="taxonomic scope" value="Eukaryota"/>
</dbReference>
<keyword evidence="4" id="KW-1185">Reference proteome</keyword>
<feature type="region of interest" description="Disordered" evidence="1">
    <location>
        <begin position="126"/>
        <end position="169"/>
    </location>
</feature>
<dbReference type="Gene3D" id="2.60.40.420">
    <property type="entry name" value="Cupredoxins - blue copper proteins"/>
    <property type="match status" value="1"/>
</dbReference>
<proteinExistence type="predicted"/>
<dbReference type="STRING" id="1109443.G4TEN5"/>
<dbReference type="PANTHER" id="PTHR34883:SF17">
    <property type="entry name" value="CUPREDOXIN"/>
    <property type="match status" value="1"/>
</dbReference>
<name>G4TEN5_SERID</name>
<evidence type="ECO:0000256" key="1">
    <source>
        <dbReference type="SAM" id="MobiDB-lite"/>
    </source>
</evidence>
<dbReference type="EMBL" id="CAFZ01000063">
    <property type="protein sequence ID" value="CCA69771.1"/>
    <property type="molecule type" value="Genomic_DNA"/>
</dbReference>
<keyword evidence="2" id="KW-0732">Signal</keyword>
<dbReference type="InterPro" id="IPR008972">
    <property type="entry name" value="Cupredoxin"/>
</dbReference>
<feature type="chain" id="PRO_5003468418" description="Phytocyanin domain-containing protein" evidence="2">
    <location>
        <begin position="19"/>
        <end position="196"/>
    </location>
</feature>
<dbReference type="HOGENOM" id="CLU_053381_1_2_1"/>
<dbReference type="AlphaFoldDB" id="G4TEN5"/>
<feature type="signal peptide" evidence="2">
    <location>
        <begin position="1"/>
        <end position="18"/>
    </location>
</feature>
<evidence type="ECO:0000256" key="2">
    <source>
        <dbReference type="SAM" id="SignalP"/>
    </source>
</evidence>
<protein>
    <recommendedName>
        <fullName evidence="5">Phytocyanin domain-containing protein</fullName>
    </recommendedName>
</protein>
<organism evidence="3 4">
    <name type="scientific">Serendipita indica (strain DSM 11827)</name>
    <name type="common">Root endophyte fungus</name>
    <name type="synonym">Piriformospora indica</name>
    <dbReference type="NCBI Taxonomy" id="1109443"/>
    <lineage>
        <taxon>Eukaryota</taxon>
        <taxon>Fungi</taxon>
        <taxon>Dikarya</taxon>
        <taxon>Basidiomycota</taxon>
        <taxon>Agaricomycotina</taxon>
        <taxon>Agaricomycetes</taxon>
        <taxon>Sebacinales</taxon>
        <taxon>Serendipitaceae</taxon>
        <taxon>Serendipita</taxon>
    </lineage>
</organism>
<dbReference type="SUPFAM" id="SSF49503">
    <property type="entry name" value="Cupredoxins"/>
    <property type="match status" value="1"/>
</dbReference>
<gene>
    <name evidence="3" type="ORF">PIIN_03712</name>
</gene>
<evidence type="ECO:0000313" key="3">
    <source>
        <dbReference type="EMBL" id="CCA69771.1"/>
    </source>
</evidence>
<evidence type="ECO:0008006" key="5">
    <source>
        <dbReference type="Google" id="ProtNLM"/>
    </source>
</evidence>